<dbReference type="InterPro" id="IPR031712">
    <property type="entry name" value="DUF5077"/>
</dbReference>
<feature type="signal peptide" evidence="1">
    <location>
        <begin position="1"/>
        <end position="23"/>
    </location>
</feature>
<keyword evidence="1" id="KW-0732">Signal</keyword>
<feature type="domain" description="DUF5077" evidence="2">
    <location>
        <begin position="38"/>
        <end position="160"/>
    </location>
</feature>
<dbReference type="AlphaFoldDB" id="A0A1M5AKS2"/>
<dbReference type="Pfam" id="PF16871">
    <property type="entry name" value="DUF5077"/>
    <property type="match status" value="1"/>
</dbReference>
<name>A0A1M5AKS2_9BACT</name>
<evidence type="ECO:0000313" key="3">
    <source>
        <dbReference type="EMBL" id="SHF30878.1"/>
    </source>
</evidence>
<dbReference type="Proteomes" id="UP000184164">
    <property type="component" value="Unassembled WGS sequence"/>
</dbReference>
<keyword evidence="4" id="KW-1185">Reference proteome</keyword>
<dbReference type="PROSITE" id="PS51257">
    <property type="entry name" value="PROKAR_LIPOPROTEIN"/>
    <property type="match status" value="1"/>
</dbReference>
<accession>A0A1M5AKS2</accession>
<dbReference type="OrthoDB" id="6014523at2"/>
<evidence type="ECO:0000313" key="4">
    <source>
        <dbReference type="Proteomes" id="UP000184164"/>
    </source>
</evidence>
<organism evidence="3 4">
    <name type="scientific">Mariniphaga anaerophila</name>
    <dbReference type="NCBI Taxonomy" id="1484053"/>
    <lineage>
        <taxon>Bacteria</taxon>
        <taxon>Pseudomonadati</taxon>
        <taxon>Bacteroidota</taxon>
        <taxon>Bacteroidia</taxon>
        <taxon>Marinilabiliales</taxon>
        <taxon>Prolixibacteraceae</taxon>
        <taxon>Mariniphaga</taxon>
    </lineage>
</organism>
<dbReference type="STRING" id="1484053.SAMN05444274_104375"/>
<sequence>MKPKQTYFILLVLLIALTGACQYKTDEIAGKLEFTDSISAYGNSWVVENAAKNQQVIQQTGIVNWSEKSVKIRTYFRVEQTGSLNVGINGKTKTGNSLLKVTCGNQSKEVLVENTAAETVDVGVFEIEEPGYHWIEFEGLEKQGDVFADIETVLIGGEAVVGKVYFVKDDFYWGHRGPSVHLNYHVPESAGDVQFFYSEIVVPDGKDAIGSYYMANGFGQGYFGMQVNSSTERRVLFSVWSPFQTDNPNDIPEEDRIVLLKKGDGVHAGEFGNEGSGGQSYLRYNWKAGTNYRFLLKGEPSGNNSTDFTGWFFAPEEGEWKLVASFRRPKTNTRLTRLHSFLENFLTDTGDQTRMAYYSNQWVCNTSGEWTELTKVKFTADATARKDSRLDYAGGAENSKFFLKNCGFFSDRTPFDSFFEREKTETPPQINLEDLP</sequence>
<evidence type="ECO:0000259" key="2">
    <source>
        <dbReference type="Pfam" id="PF16871"/>
    </source>
</evidence>
<dbReference type="Pfam" id="PF11958">
    <property type="entry name" value="DUF3472"/>
    <property type="match status" value="1"/>
</dbReference>
<dbReference type="RefSeq" id="WP_083570699.1">
    <property type="nucleotide sequence ID" value="NZ_FQUM01000004.1"/>
</dbReference>
<dbReference type="EMBL" id="FQUM01000004">
    <property type="protein sequence ID" value="SHF30878.1"/>
    <property type="molecule type" value="Genomic_DNA"/>
</dbReference>
<reference evidence="3 4" key="1">
    <citation type="submission" date="2016-11" db="EMBL/GenBank/DDBJ databases">
        <authorList>
            <person name="Jaros S."/>
            <person name="Januszkiewicz K."/>
            <person name="Wedrychowicz H."/>
        </authorList>
    </citation>
    <scope>NUCLEOTIDE SEQUENCE [LARGE SCALE GENOMIC DNA]</scope>
    <source>
        <strain evidence="3 4">DSM 26910</strain>
    </source>
</reference>
<evidence type="ECO:0000256" key="1">
    <source>
        <dbReference type="SAM" id="SignalP"/>
    </source>
</evidence>
<protein>
    <recommendedName>
        <fullName evidence="2">DUF5077 domain-containing protein</fullName>
    </recommendedName>
</protein>
<proteinExistence type="predicted"/>
<dbReference type="InterPro" id="IPR021862">
    <property type="entry name" value="DUF3472"/>
</dbReference>
<gene>
    <name evidence="3" type="ORF">SAMN05444274_104375</name>
</gene>
<feature type="chain" id="PRO_5012341228" description="DUF5077 domain-containing protein" evidence="1">
    <location>
        <begin position="24"/>
        <end position="436"/>
    </location>
</feature>